<gene>
    <name evidence="11" type="ORF">OEA41_005460</name>
</gene>
<evidence type="ECO:0000256" key="2">
    <source>
        <dbReference type="ARBA" id="ARBA00006416"/>
    </source>
</evidence>
<keyword evidence="4" id="KW-0812">Transmembrane</keyword>
<protein>
    <recommendedName>
        <fullName evidence="9">Mitochondrial pyruvate carrier</fullName>
    </recommendedName>
</protein>
<evidence type="ECO:0000256" key="4">
    <source>
        <dbReference type="ARBA" id="ARBA00022692"/>
    </source>
</evidence>
<keyword evidence="3 9" id="KW-0813">Transport</keyword>
<dbReference type="AlphaFoldDB" id="A0AAD9Z2W5"/>
<dbReference type="GO" id="GO:0006850">
    <property type="term" value="P:pyruvate import into mitochondria"/>
    <property type="evidence" value="ECO:0007669"/>
    <property type="project" value="InterPro"/>
</dbReference>
<keyword evidence="8" id="KW-0472">Membrane</keyword>
<proteinExistence type="inferred from homology"/>
<accession>A0AAD9Z2W5</accession>
<reference evidence="11" key="1">
    <citation type="submission" date="2022-11" db="EMBL/GenBank/DDBJ databases">
        <title>Chromosomal genome sequence assembly and mating type (MAT) locus characterization of the leprose asexual lichenized fungus Lepraria neglecta (Nyl.) Erichsen.</title>
        <authorList>
            <person name="Allen J.L."/>
            <person name="Pfeffer B."/>
        </authorList>
    </citation>
    <scope>NUCLEOTIDE SEQUENCE</scope>
    <source>
        <strain evidence="11">Allen 5258</strain>
    </source>
</reference>
<evidence type="ECO:0000256" key="5">
    <source>
        <dbReference type="ARBA" id="ARBA00022792"/>
    </source>
</evidence>
<evidence type="ECO:0000256" key="8">
    <source>
        <dbReference type="ARBA" id="ARBA00023136"/>
    </source>
</evidence>
<keyword evidence="6" id="KW-1133">Transmembrane helix</keyword>
<feature type="region of interest" description="Disordered" evidence="10">
    <location>
        <begin position="139"/>
        <end position="159"/>
    </location>
</feature>
<dbReference type="Proteomes" id="UP001276659">
    <property type="component" value="Unassembled WGS sequence"/>
</dbReference>
<dbReference type="InterPro" id="IPR005336">
    <property type="entry name" value="MPC"/>
</dbReference>
<sequence length="159" mass="17519">MSSRAGLRFLQNSRFARASFKKNIGRRYQTADATATPTLQQSTFQKLWNSPIGVKTVHFCDFARPAESLSLSQNLAITTTGAIWTRWCFIIKPRNLLLAAVNFFLCCVGVTQVTRIMMYQKSIEGLSAEEIAEKNAKEAANTAQGIAKDPEGAANKAVN</sequence>
<evidence type="ECO:0000256" key="1">
    <source>
        <dbReference type="ARBA" id="ARBA00004448"/>
    </source>
</evidence>
<name>A0AAD9Z2W5_9LECA</name>
<comment type="function">
    <text evidence="9">Mediates the uptake of pyruvate into mitochondria.</text>
</comment>
<evidence type="ECO:0000256" key="7">
    <source>
        <dbReference type="ARBA" id="ARBA00023128"/>
    </source>
</evidence>
<evidence type="ECO:0000313" key="11">
    <source>
        <dbReference type="EMBL" id="KAK3169012.1"/>
    </source>
</evidence>
<evidence type="ECO:0000313" key="12">
    <source>
        <dbReference type="Proteomes" id="UP001276659"/>
    </source>
</evidence>
<evidence type="ECO:0000256" key="9">
    <source>
        <dbReference type="RuleBase" id="RU363100"/>
    </source>
</evidence>
<comment type="caution">
    <text evidence="11">The sequence shown here is derived from an EMBL/GenBank/DDBJ whole genome shotgun (WGS) entry which is preliminary data.</text>
</comment>
<evidence type="ECO:0000256" key="3">
    <source>
        <dbReference type="ARBA" id="ARBA00022448"/>
    </source>
</evidence>
<keyword evidence="5 9" id="KW-0999">Mitochondrion inner membrane</keyword>
<organism evidence="11 12">
    <name type="scientific">Lepraria neglecta</name>
    <dbReference type="NCBI Taxonomy" id="209136"/>
    <lineage>
        <taxon>Eukaryota</taxon>
        <taxon>Fungi</taxon>
        <taxon>Dikarya</taxon>
        <taxon>Ascomycota</taxon>
        <taxon>Pezizomycotina</taxon>
        <taxon>Lecanoromycetes</taxon>
        <taxon>OSLEUM clade</taxon>
        <taxon>Lecanoromycetidae</taxon>
        <taxon>Lecanorales</taxon>
        <taxon>Lecanorineae</taxon>
        <taxon>Stereocaulaceae</taxon>
        <taxon>Lepraria</taxon>
    </lineage>
</organism>
<keyword evidence="7 9" id="KW-0496">Mitochondrion</keyword>
<evidence type="ECO:0000256" key="6">
    <source>
        <dbReference type="ARBA" id="ARBA00022989"/>
    </source>
</evidence>
<keyword evidence="12" id="KW-1185">Reference proteome</keyword>
<comment type="subcellular location">
    <subcellularLocation>
        <location evidence="1 9">Mitochondrion inner membrane</location>
        <topology evidence="1 9">Multi-pass membrane protein</topology>
    </subcellularLocation>
</comment>
<comment type="similarity">
    <text evidence="2 9">Belongs to the mitochondrial pyruvate carrier (MPC) (TC 2.A.105) family.</text>
</comment>
<evidence type="ECO:0000256" key="10">
    <source>
        <dbReference type="SAM" id="MobiDB-lite"/>
    </source>
</evidence>
<dbReference type="Pfam" id="PF03650">
    <property type="entry name" value="MPC"/>
    <property type="match status" value="1"/>
</dbReference>
<dbReference type="EMBL" id="JASNWA010000010">
    <property type="protein sequence ID" value="KAK3169012.1"/>
    <property type="molecule type" value="Genomic_DNA"/>
</dbReference>
<dbReference type="GO" id="GO:0005743">
    <property type="term" value="C:mitochondrial inner membrane"/>
    <property type="evidence" value="ECO:0007669"/>
    <property type="project" value="UniProtKB-SubCell"/>
</dbReference>